<evidence type="ECO:0000313" key="2">
    <source>
        <dbReference type="Proteomes" id="UP000507222"/>
    </source>
</evidence>
<dbReference type="AlphaFoldDB" id="A0A6J5TL63"/>
<proteinExistence type="predicted"/>
<organism evidence="1 2">
    <name type="scientific">Prunus armeniaca</name>
    <name type="common">Apricot</name>
    <name type="synonym">Armeniaca vulgaris</name>
    <dbReference type="NCBI Taxonomy" id="36596"/>
    <lineage>
        <taxon>Eukaryota</taxon>
        <taxon>Viridiplantae</taxon>
        <taxon>Streptophyta</taxon>
        <taxon>Embryophyta</taxon>
        <taxon>Tracheophyta</taxon>
        <taxon>Spermatophyta</taxon>
        <taxon>Magnoliopsida</taxon>
        <taxon>eudicotyledons</taxon>
        <taxon>Gunneridae</taxon>
        <taxon>Pentapetalae</taxon>
        <taxon>rosids</taxon>
        <taxon>fabids</taxon>
        <taxon>Rosales</taxon>
        <taxon>Rosaceae</taxon>
        <taxon>Amygdaloideae</taxon>
        <taxon>Amygdaleae</taxon>
        <taxon>Prunus</taxon>
    </lineage>
</organism>
<name>A0A6J5TL63_PRUAR</name>
<accession>A0A6J5TL63</accession>
<reference evidence="1 2" key="1">
    <citation type="submission" date="2020-05" db="EMBL/GenBank/DDBJ databases">
        <authorList>
            <person name="Campoy J."/>
            <person name="Schneeberger K."/>
            <person name="Spophaly S."/>
        </authorList>
    </citation>
    <scope>NUCLEOTIDE SEQUENCE [LARGE SCALE GENOMIC DNA]</scope>
    <source>
        <strain evidence="1">PruArmRojPasFocal</strain>
    </source>
</reference>
<sequence>MTDVESVAHDGEDDQLPYGIHCGSSGAMLLGVRQGSKGVRVLECRRGVALSWSFSEVEFGQEFSHGSSAYLSIGKVPRKPRVRIKGEFILESWEALATRSAGEAMHVAFGSVA</sequence>
<gene>
    <name evidence="1" type="ORF">CURHAP_LOCUS5402</name>
</gene>
<dbReference type="EMBL" id="CAEKDK010000001">
    <property type="protein sequence ID" value="CAB4263967.1"/>
    <property type="molecule type" value="Genomic_DNA"/>
</dbReference>
<dbReference type="Proteomes" id="UP000507222">
    <property type="component" value="Unassembled WGS sequence"/>
</dbReference>
<protein>
    <submittedName>
        <fullName evidence="1">Uncharacterized protein</fullName>
    </submittedName>
</protein>
<evidence type="ECO:0000313" key="1">
    <source>
        <dbReference type="EMBL" id="CAB4263967.1"/>
    </source>
</evidence>